<dbReference type="OrthoDB" id="8594924at2"/>
<evidence type="ECO:0000313" key="1">
    <source>
        <dbReference type="EMBL" id="TKC86032.1"/>
    </source>
</evidence>
<proteinExistence type="predicted"/>
<name>A0A4U1HWL4_9BURK</name>
<accession>A0A4U1HWL4</accession>
<evidence type="ECO:0000313" key="2">
    <source>
        <dbReference type="Proteomes" id="UP000305539"/>
    </source>
</evidence>
<dbReference type="EMBL" id="SWJE01000012">
    <property type="protein sequence ID" value="TKC86032.1"/>
    <property type="molecule type" value="Genomic_DNA"/>
</dbReference>
<reference evidence="1 2" key="1">
    <citation type="submission" date="2019-04" db="EMBL/GenBank/DDBJ databases">
        <title>Trinickia sp. 7GSK02, isolated from subtropical forest soil.</title>
        <authorList>
            <person name="Gao Z.-H."/>
            <person name="Qiu L.-H."/>
        </authorList>
    </citation>
    <scope>NUCLEOTIDE SEQUENCE [LARGE SCALE GENOMIC DNA]</scope>
    <source>
        <strain evidence="1 2">7GSK02</strain>
    </source>
</reference>
<gene>
    <name evidence="1" type="ORF">FAZ69_22270</name>
</gene>
<dbReference type="AlphaFoldDB" id="A0A4U1HWL4"/>
<dbReference type="InterPro" id="IPR021070">
    <property type="entry name" value="Killing_trait_RebB"/>
</dbReference>
<keyword evidence="2" id="KW-1185">Reference proteome</keyword>
<dbReference type="Proteomes" id="UP000305539">
    <property type="component" value="Unassembled WGS sequence"/>
</dbReference>
<protein>
    <submittedName>
        <fullName evidence="1">R body protein RebB-like protein</fullName>
    </submittedName>
</protein>
<dbReference type="Pfam" id="PF11747">
    <property type="entry name" value="RebB"/>
    <property type="match status" value="1"/>
</dbReference>
<comment type="caution">
    <text evidence="1">The sequence shown here is derived from an EMBL/GenBank/DDBJ whole genome shotgun (WGS) entry which is preliminary data.</text>
</comment>
<sequence>MTFPTSVNDQITDAVTQSNVKVLGEAPAMAMGTIYQTMAHSTGILFENAVSAQQQQNTLAQAAANQGVMQIYSMNTMAGAAATEKISQGGIADNLTSLLTVLQSFQNR</sequence>
<organism evidence="1 2">
    <name type="scientific">Trinickia terrae</name>
    <dbReference type="NCBI Taxonomy" id="2571161"/>
    <lineage>
        <taxon>Bacteria</taxon>
        <taxon>Pseudomonadati</taxon>
        <taxon>Pseudomonadota</taxon>
        <taxon>Betaproteobacteria</taxon>
        <taxon>Burkholderiales</taxon>
        <taxon>Burkholderiaceae</taxon>
        <taxon>Trinickia</taxon>
    </lineage>
</organism>
<dbReference type="RefSeq" id="WP_136897249.1">
    <property type="nucleotide sequence ID" value="NZ_SWJE01000012.1"/>
</dbReference>